<keyword evidence="5 8" id="KW-1133">Transmembrane helix</keyword>
<comment type="subcellular location">
    <subcellularLocation>
        <location evidence="1">Membrane</location>
        <topology evidence="1">Multi-pass membrane protein</topology>
    </subcellularLocation>
</comment>
<keyword evidence="6 7" id="KW-0472">Membrane</keyword>
<keyword evidence="10" id="KW-1185">Reference proteome</keyword>
<dbReference type="InterPro" id="IPR026030">
    <property type="entry name" value="Pur-cyt_permease_Fcy2/21/22"/>
</dbReference>
<reference evidence="10" key="1">
    <citation type="submission" date="2016-06" db="EMBL/GenBank/DDBJ databases">
        <title>Draft genome sequence of Desulfoplanes formicivorans strain Pf12B.</title>
        <authorList>
            <person name="Watanabe M."/>
            <person name="Kojima H."/>
            <person name="Fukui M."/>
        </authorList>
    </citation>
    <scope>NUCLEOTIDE SEQUENCE [LARGE SCALE GENOMIC DNA]</scope>
    <source>
        <strain evidence="10">Pf12B</strain>
    </source>
</reference>
<evidence type="ECO:0000256" key="2">
    <source>
        <dbReference type="ARBA" id="ARBA00008974"/>
    </source>
</evidence>
<dbReference type="GO" id="GO:0015209">
    <property type="term" value="F:cytosine transmembrane transporter activity"/>
    <property type="evidence" value="ECO:0007669"/>
    <property type="project" value="InterPro"/>
</dbReference>
<evidence type="ECO:0000256" key="4">
    <source>
        <dbReference type="ARBA" id="ARBA00022692"/>
    </source>
</evidence>
<evidence type="ECO:0000256" key="3">
    <source>
        <dbReference type="ARBA" id="ARBA00022448"/>
    </source>
</evidence>
<comment type="caution">
    <text evidence="9">The sequence shown here is derived from an EMBL/GenBank/DDBJ whole genome shotgun (WGS) entry which is preliminary data.</text>
</comment>
<feature type="transmembrane region" description="Helical" evidence="8">
    <location>
        <begin position="196"/>
        <end position="214"/>
    </location>
</feature>
<protein>
    <recommendedName>
        <fullName evidence="11">Hydroxymethylpyrimidine transporter CytX</fullName>
    </recommendedName>
</protein>
<dbReference type="PANTHER" id="PTHR30569:SF0">
    <property type="entry name" value="CYTOSINE PERMEASE"/>
    <property type="match status" value="1"/>
</dbReference>
<feature type="transmembrane region" description="Helical" evidence="8">
    <location>
        <begin position="89"/>
        <end position="109"/>
    </location>
</feature>
<accession>A0A194AGW0</accession>
<evidence type="ECO:0000256" key="8">
    <source>
        <dbReference type="SAM" id="Phobius"/>
    </source>
</evidence>
<feature type="transmembrane region" description="Helical" evidence="8">
    <location>
        <begin position="157"/>
        <end position="176"/>
    </location>
</feature>
<dbReference type="STRING" id="1592317.DPF_1027"/>
<feature type="transmembrane region" description="Helical" evidence="8">
    <location>
        <begin position="304"/>
        <end position="322"/>
    </location>
</feature>
<dbReference type="AlphaFoldDB" id="A0A194AGW0"/>
<evidence type="ECO:0008006" key="11">
    <source>
        <dbReference type="Google" id="ProtNLM"/>
    </source>
</evidence>
<feature type="transmembrane region" description="Helical" evidence="8">
    <location>
        <begin position="226"/>
        <end position="248"/>
    </location>
</feature>
<feature type="transmembrane region" description="Helical" evidence="8">
    <location>
        <begin position="328"/>
        <end position="350"/>
    </location>
</feature>
<feature type="transmembrane region" description="Helical" evidence="8">
    <location>
        <begin position="129"/>
        <end position="145"/>
    </location>
</feature>
<gene>
    <name evidence="9" type="ORF">DPF_1027</name>
</gene>
<organism evidence="9 10">
    <name type="scientific">Desulfoplanes formicivorans</name>
    <dbReference type="NCBI Taxonomy" id="1592317"/>
    <lineage>
        <taxon>Bacteria</taxon>
        <taxon>Pseudomonadati</taxon>
        <taxon>Thermodesulfobacteriota</taxon>
        <taxon>Desulfovibrionia</taxon>
        <taxon>Desulfovibrionales</taxon>
        <taxon>Desulfoplanaceae</taxon>
        <taxon>Desulfoplanes</taxon>
    </lineage>
</organism>
<dbReference type="PANTHER" id="PTHR30569">
    <property type="entry name" value="CYTOSINE TRANSPORTER CODB"/>
    <property type="match status" value="1"/>
</dbReference>
<evidence type="ECO:0000313" key="9">
    <source>
        <dbReference type="EMBL" id="GAU08321.1"/>
    </source>
</evidence>
<sequence length="420" mass="45388">MDITTLPVTRRTLGGMDYFLLWSGVAVSLAEIWAGGFLAPMGLWAGLGAIILGHIIGNTLMAGCGILGSDHGVMAMTSLRPSFGIRGSILPAILNIIQLVGWAAIMLIISGHAGAMLARFAPVPSSERFWIILIGLGTLIWALLTEKPLWKTLQNTAVIGLLLVVCLMTVVSFKEIGVAAAVNRPVTMNFMTGLDLVIAMPISFMPLVADYARFARSTKTSFWNTWWGYFLVSSWMYVLGLVATLITGETDPGMLILRTMGSLGLAVPALLLVVFSTITSDFANLYSSTCSALNISDRIKPKTVIWASGILSILVALVFPMAQYESFLLFIGAMFVPVLGIVMTDYFLLNKRHMATEDLNRPHGPYWYFKGVNRAAILAWIAGFGVFQGLAAMNSPLGSSLPSILAAGIVYYLCMARSRA</sequence>
<keyword evidence="4 8" id="KW-0812">Transmembrane</keyword>
<dbReference type="GO" id="GO:0005886">
    <property type="term" value="C:plasma membrane"/>
    <property type="evidence" value="ECO:0007669"/>
    <property type="project" value="TreeGrafter"/>
</dbReference>
<evidence type="ECO:0000256" key="5">
    <source>
        <dbReference type="ARBA" id="ARBA00022989"/>
    </source>
</evidence>
<dbReference type="OrthoDB" id="5444231at2"/>
<feature type="transmembrane region" description="Helical" evidence="8">
    <location>
        <begin position="44"/>
        <end position="68"/>
    </location>
</feature>
<dbReference type="Gene3D" id="1.10.4160.10">
    <property type="entry name" value="Hydantoin permease"/>
    <property type="match status" value="1"/>
</dbReference>
<dbReference type="PIRSF" id="PIRSF002744">
    <property type="entry name" value="Pur-cyt_permease"/>
    <property type="match status" value="1"/>
</dbReference>
<keyword evidence="3 7" id="KW-0813">Transport</keyword>
<dbReference type="InterPro" id="IPR030191">
    <property type="entry name" value="CodB"/>
</dbReference>
<comment type="similarity">
    <text evidence="2 7">Belongs to the purine-cytosine permease (2.A.39) family.</text>
</comment>
<dbReference type="CDD" id="cd11484">
    <property type="entry name" value="SLC-NCS1sbd_CobB-like"/>
    <property type="match status" value="1"/>
</dbReference>
<dbReference type="InterPro" id="IPR001248">
    <property type="entry name" value="Pur-cyt_permease"/>
</dbReference>
<dbReference type="Proteomes" id="UP000095200">
    <property type="component" value="Unassembled WGS sequence"/>
</dbReference>
<evidence type="ECO:0000256" key="1">
    <source>
        <dbReference type="ARBA" id="ARBA00004141"/>
    </source>
</evidence>
<dbReference type="InterPro" id="IPR012732">
    <property type="entry name" value="Thia_CytX"/>
</dbReference>
<feature type="transmembrane region" description="Helical" evidence="8">
    <location>
        <begin position="260"/>
        <end position="283"/>
    </location>
</feature>
<feature type="transmembrane region" description="Helical" evidence="8">
    <location>
        <begin position="397"/>
        <end position="414"/>
    </location>
</feature>
<dbReference type="EMBL" id="BDFE01000015">
    <property type="protein sequence ID" value="GAU08321.1"/>
    <property type="molecule type" value="Genomic_DNA"/>
</dbReference>
<name>A0A194AGW0_9BACT</name>
<evidence type="ECO:0000256" key="6">
    <source>
        <dbReference type="ARBA" id="ARBA00023136"/>
    </source>
</evidence>
<dbReference type="Pfam" id="PF02133">
    <property type="entry name" value="Transp_cyt_pur"/>
    <property type="match status" value="1"/>
</dbReference>
<dbReference type="NCBIfam" id="TIGR02358">
    <property type="entry name" value="thia_cytX"/>
    <property type="match status" value="1"/>
</dbReference>
<feature type="transmembrane region" description="Helical" evidence="8">
    <location>
        <begin position="371"/>
        <end position="391"/>
    </location>
</feature>
<proteinExistence type="inferred from homology"/>
<feature type="transmembrane region" description="Helical" evidence="8">
    <location>
        <begin position="19"/>
        <end position="38"/>
    </location>
</feature>
<evidence type="ECO:0000313" key="10">
    <source>
        <dbReference type="Proteomes" id="UP000095200"/>
    </source>
</evidence>
<dbReference type="RefSeq" id="WP_083254485.1">
    <property type="nucleotide sequence ID" value="NZ_BDFE01000015.1"/>
</dbReference>
<evidence type="ECO:0000256" key="7">
    <source>
        <dbReference type="PIRNR" id="PIRNR002744"/>
    </source>
</evidence>